<sequence>MQILSVLSLAALAAASPISIGDYRRALKTVKRQVSTVDVDNFDFYAEHSGAAYCNSADVEAGAKITCGGTCDEVEANGATIVGTFDGLWTGIASYVAVDTVRKEVVFSARGSTNIRNWIANVNFGFTDLDLADGAKAHSGFNQAWGEMSSGVTDAINQALADNPGFKVVATGHSLGGAVATLGAANLRAGGLAVDLYTYGSPRAGNDVLADFITGQDGPEYRITHIDDPVPRLPPIFTGYRHTSPEYWLSVDEAGGDDYPIADIRVCDGNANVDCNGGTFGLNIAAHLSYFGDIAGCNPILGRKKLASTDGVNVSDDDLETQVNEWVQKDIDFVNGE</sequence>
<proteinExistence type="predicted"/>
<organism evidence="1 2">
    <name type="scientific">Trichothecium roseum</name>
    <dbReference type="NCBI Taxonomy" id="47278"/>
    <lineage>
        <taxon>Eukaryota</taxon>
        <taxon>Fungi</taxon>
        <taxon>Dikarya</taxon>
        <taxon>Ascomycota</taxon>
        <taxon>Pezizomycotina</taxon>
        <taxon>Sordariomycetes</taxon>
        <taxon>Hypocreomycetidae</taxon>
        <taxon>Hypocreales</taxon>
        <taxon>Hypocreales incertae sedis</taxon>
        <taxon>Trichothecium</taxon>
    </lineage>
</organism>
<gene>
    <name evidence="1" type="ORF">N3K66_007048</name>
</gene>
<comment type="caution">
    <text evidence="1">The sequence shown here is derived from an EMBL/GenBank/DDBJ whole genome shotgun (WGS) entry which is preliminary data.</text>
</comment>
<protein>
    <submittedName>
        <fullName evidence="1">Uncharacterized protein</fullName>
    </submittedName>
</protein>
<dbReference type="EMBL" id="CM047945">
    <property type="protein sequence ID" value="KAI9898688.1"/>
    <property type="molecule type" value="Genomic_DNA"/>
</dbReference>
<keyword evidence="2" id="KW-1185">Reference proteome</keyword>
<name>A0ACC0UXQ1_9HYPO</name>
<dbReference type="Proteomes" id="UP001163324">
    <property type="component" value="Chromosome 6"/>
</dbReference>
<evidence type="ECO:0000313" key="1">
    <source>
        <dbReference type="EMBL" id="KAI9898688.1"/>
    </source>
</evidence>
<evidence type="ECO:0000313" key="2">
    <source>
        <dbReference type="Proteomes" id="UP001163324"/>
    </source>
</evidence>
<reference evidence="1" key="1">
    <citation type="submission" date="2022-10" db="EMBL/GenBank/DDBJ databases">
        <title>Complete Genome of Trichothecium roseum strain YXFP-22015, a Plant Pathogen Isolated from Citrus.</title>
        <authorList>
            <person name="Wang Y."/>
            <person name="Zhu L."/>
        </authorList>
    </citation>
    <scope>NUCLEOTIDE SEQUENCE</scope>
    <source>
        <strain evidence="1">YXFP-22015</strain>
    </source>
</reference>
<accession>A0ACC0UXQ1</accession>